<keyword evidence="3" id="KW-0560">Oxidoreductase</keyword>
<protein>
    <submittedName>
        <fullName evidence="5">Cytochrome c class I</fullName>
    </submittedName>
</protein>
<dbReference type="Pfam" id="PF01011">
    <property type="entry name" value="PQQ"/>
    <property type="match status" value="2"/>
</dbReference>
<feature type="domain" description="Pyrrolo-quinoline quinone repeat" evidence="4">
    <location>
        <begin position="26"/>
        <end position="110"/>
    </location>
</feature>
<dbReference type="PATRIC" id="fig|1618378.3.peg.271"/>
<name>A0A0G0Z314_9BACT</name>
<dbReference type="PANTHER" id="PTHR32303:SF10">
    <property type="entry name" value="OUTER MEMBRANE PROTEIN ASSEMBLY FACTOR BAMB"/>
    <property type="match status" value="1"/>
</dbReference>
<comment type="cofactor">
    <cofactor evidence="1">
        <name>pyrroloquinoline quinone</name>
        <dbReference type="ChEBI" id="CHEBI:58442"/>
    </cofactor>
</comment>
<evidence type="ECO:0000256" key="1">
    <source>
        <dbReference type="ARBA" id="ARBA00001931"/>
    </source>
</evidence>
<dbReference type="InterPro" id="IPR002372">
    <property type="entry name" value="PQQ_rpt_dom"/>
</dbReference>
<sequence length="514" mass="55538">MLLLVAILLGVYSFFTWGIKSTVGDWPSANQNLSNTREAVNSGIVVDNVSSLGVAWSLPVEGVSEWGAMATNPLIIGNVVYFQDLKSNVYAVDFKTGKQIWMKEYNLDNAGPNGVSFDSGMIFAVKGRYGVVGLNLQGEELWTTTLSDNPNSGIDIQTTAYKGMVYVSTVPGVSNENFYKGGSTGIIYALDQKTGKILWSFDTVDSKDIWGNIEVNSGGGAWYPPAIDTTRNIMYWGIGNPAPWPGTAEFPNGTSRLGKNLYTNSIVALEQKTGKLLWYNQVLPHDLFDYDFQISPILSTMKANGKIRDIIVGAGKMGKVYAFDKNTGDKIWETSVGTHLNDTLKVLPGGVTRVSPGPLGGVETNMAYSEGVVYVPVVNMEVQYTPTEFVAKSFDLGKAKGELVALDVTDGKIIWKYDFLSMNVGAATVVNNLVFTSTLDGKIYAFDKVSGKKVWEYQASGGINGWPAVKGDTIIFPVGMGKEPTLLALRLGAVSQTATVSATPVSGRGKEFDQ</sequence>
<dbReference type="SMART" id="SM00564">
    <property type="entry name" value="PQQ"/>
    <property type="match status" value="7"/>
</dbReference>
<dbReference type="InterPro" id="IPR011047">
    <property type="entry name" value="Quinoprotein_ADH-like_sf"/>
</dbReference>
<evidence type="ECO:0000256" key="2">
    <source>
        <dbReference type="ARBA" id="ARBA00008156"/>
    </source>
</evidence>
<dbReference type="SUPFAM" id="SSF50998">
    <property type="entry name" value="Quinoprotein alcohol dehydrogenase-like"/>
    <property type="match status" value="2"/>
</dbReference>
<dbReference type="AlphaFoldDB" id="A0A0G0Z314"/>
<reference evidence="5 6" key="1">
    <citation type="journal article" date="2015" name="Nature">
        <title>rRNA introns, odd ribosomes, and small enigmatic genomes across a large radiation of phyla.</title>
        <authorList>
            <person name="Brown C.T."/>
            <person name="Hug L.A."/>
            <person name="Thomas B.C."/>
            <person name="Sharon I."/>
            <person name="Castelle C.J."/>
            <person name="Singh A."/>
            <person name="Wilkins M.J."/>
            <person name="Williams K.H."/>
            <person name="Banfield J.F."/>
        </authorList>
    </citation>
    <scope>NUCLEOTIDE SEQUENCE [LARGE SCALE GENOMIC DNA]</scope>
</reference>
<comment type="similarity">
    <text evidence="2">Belongs to the bacterial PQQ dehydrogenase family.</text>
</comment>
<evidence type="ECO:0000313" key="5">
    <source>
        <dbReference type="EMBL" id="KKS43125.1"/>
    </source>
</evidence>
<dbReference type="Gene3D" id="2.140.10.10">
    <property type="entry name" value="Quinoprotein alcohol dehydrogenase-like superfamily"/>
    <property type="match status" value="1"/>
</dbReference>
<evidence type="ECO:0000256" key="3">
    <source>
        <dbReference type="ARBA" id="ARBA00023002"/>
    </source>
</evidence>
<evidence type="ECO:0000313" key="6">
    <source>
        <dbReference type="Proteomes" id="UP000033854"/>
    </source>
</evidence>
<comment type="caution">
    <text evidence="5">The sequence shown here is derived from an EMBL/GenBank/DDBJ whole genome shotgun (WGS) entry which is preliminary data.</text>
</comment>
<feature type="domain" description="Pyrrolo-quinoline quinone repeat" evidence="4">
    <location>
        <begin position="172"/>
        <end position="333"/>
    </location>
</feature>
<dbReference type="PANTHER" id="PTHR32303">
    <property type="entry name" value="QUINOPROTEIN ALCOHOL DEHYDROGENASE (CYTOCHROME C)"/>
    <property type="match status" value="1"/>
</dbReference>
<evidence type="ECO:0000259" key="4">
    <source>
        <dbReference type="Pfam" id="PF01011"/>
    </source>
</evidence>
<dbReference type="GO" id="GO:0016491">
    <property type="term" value="F:oxidoreductase activity"/>
    <property type="evidence" value="ECO:0007669"/>
    <property type="project" value="UniProtKB-KW"/>
</dbReference>
<dbReference type="Proteomes" id="UP000033854">
    <property type="component" value="Unassembled WGS sequence"/>
</dbReference>
<dbReference type="EMBL" id="LCDA01000002">
    <property type="protein sequence ID" value="KKS43125.1"/>
    <property type="molecule type" value="Genomic_DNA"/>
</dbReference>
<dbReference type="InterPro" id="IPR018391">
    <property type="entry name" value="PQQ_b-propeller_rpt"/>
</dbReference>
<gene>
    <name evidence="5" type="ORF">UV06_C0002G0027</name>
</gene>
<organism evidence="5 6">
    <name type="scientific">Candidatus Collierbacteria bacterium GW2011_GWA2_42_17</name>
    <dbReference type="NCBI Taxonomy" id="1618378"/>
    <lineage>
        <taxon>Bacteria</taxon>
        <taxon>Candidatus Collieribacteriota</taxon>
    </lineage>
</organism>
<accession>A0A0G0Z314</accession>
<proteinExistence type="inferred from homology"/>